<sequence>MMDKNKIVDHILFVNDKKPTEYIIFNFHTWVEIIKSIMVKYANKSEDEAVSLMFSSPLVNNALDGYMAVVVRCHELEYHWAMELAYGEQYWQKGISSQEPEDYFEWEEQYRKDHNLAEESFVFSD</sequence>
<keyword evidence="4" id="KW-1185">Reference proteome</keyword>
<gene>
    <name evidence="1" type="ORF">I5U13_09395</name>
    <name evidence="2" type="ORF">NCTC10036_00992</name>
</gene>
<dbReference type="EMBL" id="LR134493">
    <property type="protein sequence ID" value="VEI62220.1"/>
    <property type="molecule type" value="Genomic_DNA"/>
</dbReference>
<evidence type="ECO:0000313" key="1">
    <source>
        <dbReference type="EMBL" id="MBH1929871.1"/>
    </source>
</evidence>
<proteinExistence type="predicted"/>
<dbReference type="EMBL" id="JADULK010000004">
    <property type="protein sequence ID" value="MBH1929871.1"/>
    <property type="molecule type" value="Genomic_DNA"/>
</dbReference>
<dbReference type="Proteomes" id="UP000624159">
    <property type="component" value="Unassembled WGS sequence"/>
</dbReference>
<accession>A0A3S4XAG5</accession>
<dbReference type="Proteomes" id="UP000281904">
    <property type="component" value="Chromosome"/>
</dbReference>
<dbReference type="AlphaFoldDB" id="A0A3S4XAG5"/>
<evidence type="ECO:0000313" key="2">
    <source>
        <dbReference type="EMBL" id="VEI62220.1"/>
    </source>
</evidence>
<evidence type="ECO:0000313" key="3">
    <source>
        <dbReference type="Proteomes" id="UP000281904"/>
    </source>
</evidence>
<protein>
    <submittedName>
        <fullName evidence="2">Uncharacterized protein</fullName>
    </submittedName>
</protein>
<organism evidence="2 3">
    <name type="scientific">Serratia rubidaea</name>
    <name type="common">Serratia marinorubra</name>
    <dbReference type="NCBI Taxonomy" id="61652"/>
    <lineage>
        <taxon>Bacteria</taxon>
        <taxon>Pseudomonadati</taxon>
        <taxon>Pseudomonadota</taxon>
        <taxon>Gammaproteobacteria</taxon>
        <taxon>Enterobacterales</taxon>
        <taxon>Yersiniaceae</taxon>
        <taxon>Serratia</taxon>
    </lineage>
</organism>
<evidence type="ECO:0000313" key="4">
    <source>
        <dbReference type="Proteomes" id="UP000624159"/>
    </source>
</evidence>
<name>A0A3S4XAG5_SERRU</name>
<reference evidence="1 4" key="2">
    <citation type="submission" date="2020-11" db="EMBL/GenBank/DDBJ databases">
        <title>Enhanced detection system for hospital associated transmission using whole genome sequencing surveillance.</title>
        <authorList>
            <person name="Harrison L.H."/>
            <person name="Van Tyne D."/>
            <person name="Marsh J.W."/>
            <person name="Griffith M.P."/>
            <person name="Snyder D.J."/>
            <person name="Cooper V.S."/>
            <person name="Mustapha M."/>
        </authorList>
    </citation>
    <scope>NUCLEOTIDE SEQUENCE [LARGE SCALE GENOMIC DNA]</scope>
    <source>
        <strain evidence="1 4">SER00230</strain>
    </source>
</reference>
<dbReference type="RefSeq" id="WP_061321449.1">
    <property type="nucleotide sequence ID" value="NZ_CP014474.1"/>
</dbReference>
<reference evidence="2 3" key="1">
    <citation type="submission" date="2018-12" db="EMBL/GenBank/DDBJ databases">
        <authorList>
            <consortium name="Pathogen Informatics"/>
        </authorList>
    </citation>
    <scope>NUCLEOTIDE SEQUENCE [LARGE SCALE GENOMIC DNA]</scope>
    <source>
        <strain evidence="2 3">NCTC10036</strain>
    </source>
</reference>